<evidence type="ECO:0000313" key="10">
    <source>
        <dbReference type="EMBL" id="QBM87005.1"/>
    </source>
</evidence>
<dbReference type="PANTHER" id="PTHR31313:SF81">
    <property type="entry name" value="TY1 ENHANCER ACTIVATOR"/>
    <property type="match status" value="1"/>
</dbReference>
<feature type="compositionally biased region" description="Low complexity" evidence="8">
    <location>
        <begin position="106"/>
        <end position="116"/>
    </location>
</feature>
<protein>
    <recommendedName>
        <fullName evidence="9">Zn(2)-C6 fungal-type domain-containing protein</fullName>
    </recommendedName>
</protein>
<evidence type="ECO:0000256" key="3">
    <source>
        <dbReference type="ARBA" id="ARBA00022833"/>
    </source>
</evidence>
<organism evidence="10 11">
    <name type="scientific">Metschnikowia aff. pulcherrima</name>
    <dbReference type="NCBI Taxonomy" id="2163413"/>
    <lineage>
        <taxon>Eukaryota</taxon>
        <taxon>Fungi</taxon>
        <taxon>Dikarya</taxon>
        <taxon>Ascomycota</taxon>
        <taxon>Saccharomycotina</taxon>
        <taxon>Pichiomycetes</taxon>
        <taxon>Metschnikowiaceae</taxon>
        <taxon>Metschnikowia</taxon>
    </lineage>
</organism>
<dbReference type="PROSITE" id="PS00463">
    <property type="entry name" value="ZN2_CY6_FUNGAL_1"/>
    <property type="match status" value="1"/>
</dbReference>
<proteinExistence type="predicted"/>
<dbReference type="GO" id="GO:0005634">
    <property type="term" value="C:nucleus"/>
    <property type="evidence" value="ECO:0007669"/>
    <property type="project" value="UniProtKB-SubCell"/>
</dbReference>
<dbReference type="CDD" id="cd00067">
    <property type="entry name" value="GAL4"/>
    <property type="match status" value="1"/>
</dbReference>
<evidence type="ECO:0000256" key="1">
    <source>
        <dbReference type="ARBA" id="ARBA00004123"/>
    </source>
</evidence>
<evidence type="ECO:0000256" key="8">
    <source>
        <dbReference type="SAM" id="MobiDB-lite"/>
    </source>
</evidence>
<keyword evidence="4" id="KW-0805">Transcription regulation</keyword>
<sequence length="309" mass="33402">MLSNDLLSYSIMQNGEKAVAHALPHYAPLTNTKLQAVSLPPITSYVSLTENNLNSFNSYLHRESIGSSTPPSLTLLSLALELPLASPRMANISLSSSHKAEHSHASAHSNSVSGASPQRKRRQRLGPSCDSCRARKVKCNADVVMISRNFTGEAEHATQGETEDIDEYTSLSPAQKEHVLKGEPVQIESNYVLVLSNRKLIKYKPCTSCAGKGFACCFSNGFTKEDIVHSKRHGDSSSISTERIATGPQKVLKKPLLESVSFSVQGSLSTRKSSCGACRKRKVKCIVNAANAANGKCVGCTKKDIMCTF</sequence>
<keyword evidence="2" id="KW-0479">Metal-binding</keyword>
<dbReference type="EMBL" id="CP034457">
    <property type="protein sequence ID" value="QBM87005.1"/>
    <property type="molecule type" value="Genomic_DNA"/>
</dbReference>
<dbReference type="PROSITE" id="PS50048">
    <property type="entry name" value="ZN2_CY6_FUNGAL_2"/>
    <property type="match status" value="1"/>
</dbReference>
<reference evidence="11" key="1">
    <citation type="submission" date="2019-03" db="EMBL/GenBank/DDBJ databases">
        <title>Snf2 controls pulcherriminic acid biosynthesis and connects pigmentation and antifungal activity of the yeast Metschnikowia pulcherrima.</title>
        <authorList>
            <person name="Gore-Lloyd D."/>
            <person name="Sumann I."/>
            <person name="Brachmann A.O."/>
            <person name="Schneeberger K."/>
            <person name="Ortiz-Merino R.A."/>
            <person name="Moreno-Beltran M."/>
            <person name="Schlaefli M."/>
            <person name="Kirner P."/>
            <person name="Santos Kron A."/>
            <person name="Wolfe K.H."/>
            <person name="Piel J."/>
            <person name="Ahrens C.H."/>
            <person name="Henk D."/>
            <person name="Freimoser F.M."/>
        </authorList>
    </citation>
    <scope>NUCLEOTIDE SEQUENCE [LARGE SCALE GENOMIC DNA]</scope>
    <source>
        <strain evidence="11">APC 1.2</strain>
    </source>
</reference>
<dbReference type="Proteomes" id="UP000292447">
    <property type="component" value="Chromosome II"/>
</dbReference>
<feature type="domain" description="Zn(2)-C6 fungal-type" evidence="9">
    <location>
        <begin position="274"/>
        <end position="309"/>
    </location>
</feature>
<evidence type="ECO:0000256" key="6">
    <source>
        <dbReference type="ARBA" id="ARBA00023163"/>
    </source>
</evidence>
<dbReference type="GO" id="GO:0000981">
    <property type="term" value="F:DNA-binding transcription factor activity, RNA polymerase II-specific"/>
    <property type="evidence" value="ECO:0007669"/>
    <property type="project" value="InterPro"/>
</dbReference>
<dbReference type="SUPFAM" id="SSF57701">
    <property type="entry name" value="Zn2/Cys6 DNA-binding domain"/>
    <property type="match status" value="2"/>
</dbReference>
<evidence type="ECO:0000256" key="2">
    <source>
        <dbReference type="ARBA" id="ARBA00022723"/>
    </source>
</evidence>
<dbReference type="GO" id="GO:0003677">
    <property type="term" value="F:DNA binding"/>
    <property type="evidence" value="ECO:0007669"/>
    <property type="project" value="UniProtKB-KW"/>
</dbReference>
<dbReference type="InterPro" id="IPR051615">
    <property type="entry name" value="Transcr_Regulatory_Elem"/>
</dbReference>
<evidence type="ECO:0000256" key="7">
    <source>
        <dbReference type="ARBA" id="ARBA00023242"/>
    </source>
</evidence>
<accession>A0A4P6XKH9</accession>
<keyword evidence="7" id="KW-0539">Nucleus</keyword>
<keyword evidence="5" id="KW-0238">DNA-binding</keyword>
<keyword evidence="3" id="KW-0862">Zinc</keyword>
<dbReference type="PANTHER" id="PTHR31313">
    <property type="entry name" value="TY1 ENHANCER ACTIVATOR"/>
    <property type="match status" value="1"/>
</dbReference>
<evidence type="ECO:0000256" key="4">
    <source>
        <dbReference type="ARBA" id="ARBA00023015"/>
    </source>
</evidence>
<dbReference type="GO" id="GO:0008270">
    <property type="term" value="F:zinc ion binding"/>
    <property type="evidence" value="ECO:0007669"/>
    <property type="project" value="InterPro"/>
</dbReference>
<evidence type="ECO:0000256" key="5">
    <source>
        <dbReference type="ARBA" id="ARBA00023125"/>
    </source>
</evidence>
<comment type="subcellular location">
    <subcellularLocation>
        <location evidence="1">Nucleus</location>
    </subcellularLocation>
</comment>
<dbReference type="InterPro" id="IPR001138">
    <property type="entry name" value="Zn2Cys6_DnaBD"/>
</dbReference>
<gene>
    <name evidence="10" type="ORF">METSCH_B01990</name>
</gene>
<dbReference type="AlphaFoldDB" id="A0A4P6XKH9"/>
<feature type="region of interest" description="Disordered" evidence="8">
    <location>
        <begin position="94"/>
        <end position="127"/>
    </location>
</feature>
<name>A0A4P6XKH9_9ASCO</name>
<evidence type="ECO:0000259" key="9">
    <source>
        <dbReference type="PROSITE" id="PS50048"/>
    </source>
</evidence>
<evidence type="ECO:0000313" key="11">
    <source>
        <dbReference type="Proteomes" id="UP000292447"/>
    </source>
</evidence>
<dbReference type="Gene3D" id="4.10.240.10">
    <property type="entry name" value="Zn(2)-C6 fungal-type DNA-binding domain"/>
    <property type="match status" value="2"/>
</dbReference>
<keyword evidence="11" id="KW-1185">Reference proteome</keyword>
<keyword evidence="6" id="KW-0804">Transcription</keyword>
<dbReference type="InterPro" id="IPR036864">
    <property type="entry name" value="Zn2-C6_fun-type_DNA-bd_sf"/>
</dbReference>